<sequence length="614" mass="69398">MNRYILPILMSALLTSGMGALLPGAFRIDPGTWRGATEFEPGNERSKLVFPVYDRCPWKPVDLNQLKCPVGGQVYPGLENPSTLSMPLSRPFYKDTQRYGGYLCTKYRLTTTCESNWAAVETVTHMTQHIPIQVSECLKANMDKEGVDHKDILEHPLKDCSWWTTKSVYKDHITVEDHPVKYDPYMGKYVDKLFPSGYYMGPGINCVQPSKVWIPLSSADPAECAHFQNVQGTIYFKAKTEITPEEIIKAGILWTDVTREKKFEHACSMQYCGHPGIRFQDGEFFSLIPPDNMISFTTDLLNSLPVCNPDLIIKLQDPFEEGHFSSNVGLAEIFLMKCHDTVSKLRNCEPVSQVDVSYLGQNFPGHGLAYKWVNGTLYDCMVDYIVGYLGDNNKKIILSHGGTKNHIPAGYVYTDWSQGAKGDISIGPNGMMNITGVIHIPIDTLFREYIHDELTREIGFHNVTHPDLRPIVDISPEDIEWIEQAVTAKTGEQAPGLVGYVKGHWHTWAIYVYVWIGLMGGGLVLYLLLAYPELRRFLKVTFICLFGWIYLVPKGCCYCVCCLTKKLNRSVHAAHQSDQRDTLGEDQRYTKVKFVRTYPPRGLPGGQPMITFTQ</sequence>
<dbReference type="InterPro" id="IPR055447">
    <property type="entry name" value="Rhabdo_glycop_CD"/>
</dbReference>
<feature type="domain" description="Spike glycoprotein G central" evidence="11">
    <location>
        <begin position="307"/>
        <end position="430"/>
    </location>
</feature>
<organism evidence="12 13">
    <name type="scientific">Drosophila sturtevanti sigmavirus</name>
    <dbReference type="NCBI Taxonomy" id="1802946"/>
    <lineage>
        <taxon>Viruses</taxon>
        <taxon>Riboviria</taxon>
        <taxon>Orthornavirae</taxon>
        <taxon>Negarnaviricota</taxon>
        <taxon>Haploviricotina</taxon>
        <taxon>Monjiviricetes</taxon>
        <taxon>Mononegavirales</taxon>
        <taxon>Rhabdoviridae</taxon>
        <taxon>Alpharhabdovirinae</taxon>
        <taxon>Sigmavirus</taxon>
        <taxon>Sigmavirus sturtevanti</taxon>
    </lineage>
</organism>
<dbReference type="EMBL" id="KR822816">
    <property type="protein sequence ID" value="AMK09252.1"/>
    <property type="molecule type" value="Viral_cRNA"/>
</dbReference>
<comment type="subcellular location">
    <subcellularLocation>
        <location evidence="1">Virion membrane</location>
        <topology evidence="1">Single-pass type I membrane protein</topology>
    </subcellularLocation>
</comment>
<reference evidence="12 13" key="1">
    <citation type="journal article" date="2016" name="Virus Evol.">
        <title>The evolution, diversity and host associations of rhabdoviruses.</title>
        <authorList>
            <person name="Longdon B."/>
            <person name="Murray G.G.R."/>
            <person name="Palmer W.J."/>
            <person name="Day J.P."/>
            <person name="Parker D.J."/>
            <person name="Welch J.J."/>
            <person name="Obbard D.J."/>
            <person name="Jiggins F.M."/>
        </authorList>
    </citation>
    <scope>NUCLEOTIDE SEQUENCE [LARGE SCALE GENOMIC DNA]</scope>
    <source>
        <strain evidence="12">1</strain>
    </source>
</reference>
<evidence type="ECO:0000256" key="6">
    <source>
        <dbReference type="ARBA" id="ARBA00022989"/>
    </source>
</evidence>
<dbReference type="Pfam" id="PF00974">
    <property type="entry name" value="Rhabdo_glycop_FD"/>
    <property type="match status" value="1"/>
</dbReference>
<evidence type="ECO:0000313" key="12">
    <source>
        <dbReference type="EMBL" id="AMK09252.1"/>
    </source>
</evidence>
<dbReference type="GeneID" id="80534963"/>
<keyword evidence="3" id="KW-0732">Signal</keyword>
<feature type="transmembrane region" description="Helical" evidence="9">
    <location>
        <begin position="536"/>
        <end position="553"/>
    </location>
</feature>
<protein>
    <submittedName>
        <fullName evidence="12">Glycoprotein</fullName>
    </submittedName>
</protein>
<dbReference type="Proteomes" id="UP000114748">
    <property type="component" value="Segment"/>
</dbReference>
<evidence type="ECO:0000256" key="7">
    <source>
        <dbReference type="ARBA" id="ARBA00023136"/>
    </source>
</evidence>
<dbReference type="Gene3D" id="6.10.140.740">
    <property type="match status" value="1"/>
</dbReference>
<keyword evidence="2 9" id="KW-0812">Transmembrane</keyword>
<feature type="domain" description="Spike glycoprotein fusion" evidence="10">
    <location>
        <begin position="101"/>
        <end position="197"/>
    </location>
</feature>
<feature type="transmembrane region" description="Helical" evidence="9">
    <location>
        <begin position="508"/>
        <end position="529"/>
    </location>
</feature>
<evidence type="ECO:0000256" key="3">
    <source>
        <dbReference type="ARBA" id="ARBA00022729"/>
    </source>
</evidence>
<name>A0A140D8M8_9RHAB</name>
<dbReference type="Pfam" id="PF24833">
    <property type="entry name" value="Rhabdo_glycop_CD"/>
    <property type="match status" value="1"/>
</dbReference>
<evidence type="ECO:0000256" key="9">
    <source>
        <dbReference type="SAM" id="Phobius"/>
    </source>
</evidence>
<evidence type="ECO:0000256" key="2">
    <source>
        <dbReference type="ARBA" id="ARBA00022692"/>
    </source>
</evidence>
<evidence type="ECO:0000256" key="1">
    <source>
        <dbReference type="ARBA" id="ARBA00004563"/>
    </source>
</evidence>
<evidence type="ECO:0000256" key="4">
    <source>
        <dbReference type="ARBA" id="ARBA00022844"/>
    </source>
</evidence>
<dbReference type="KEGG" id="vg:80534963"/>
<keyword evidence="5" id="KW-0261">Viral envelope protein</keyword>
<proteinExistence type="predicted"/>
<gene>
    <name evidence="12" type="primary">G</name>
</gene>
<keyword evidence="4" id="KW-0946">Virion</keyword>
<evidence type="ECO:0000259" key="11">
    <source>
        <dbReference type="Pfam" id="PF24833"/>
    </source>
</evidence>
<evidence type="ECO:0000259" key="10">
    <source>
        <dbReference type="Pfam" id="PF00974"/>
    </source>
</evidence>
<dbReference type="SUPFAM" id="SSF161008">
    <property type="entry name" value="Viral glycoprotein ectodomain-like"/>
    <property type="match status" value="1"/>
</dbReference>
<dbReference type="RefSeq" id="YP_010797244.1">
    <property type="nucleotide sequence ID" value="NC_076145.1"/>
</dbReference>
<dbReference type="GO" id="GO:0019031">
    <property type="term" value="C:viral envelope"/>
    <property type="evidence" value="ECO:0007669"/>
    <property type="project" value="UniProtKB-KW"/>
</dbReference>
<evidence type="ECO:0000256" key="5">
    <source>
        <dbReference type="ARBA" id="ARBA00022879"/>
    </source>
</evidence>
<dbReference type="Gene3D" id="2.30.29.130">
    <property type="match status" value="1"/>
</dbReference>
<keyword evidence="8" id="KW-0325">Glycoprotein</keyword>
<evidence type="ECO:0000256" key="8">
    <source>
        <dbReference type="ARBA" id="ARBA00023180"/>
    </source>
</evidence>
<dbReference type="InterPro" id="IPR001903">
    <property type="entry name" value="Rhabdo_glycop_FD"/>
</dbReference>
<evidence type="ECO:0000313" key="13">
    <source>
        <dbReference type="Proteomes" id="UP000114748"/>
    </source>
</evidence>
<dbReference type="GO" id="GO:0055036">
    <property type="term" value="C:virion membrane"/>
    <property type="evidence" value="ECO:0007669"/>
    <property type="project" value="UniProtKB-SubCell"/>
</dbReference>
<keyword evidence="6 9" id="KW-1133">Transmembrane helix</keyword>
<accession>A0A140D8M8</accession>
<keyword evidence="13" id="KW-1185">Reference proteome</keyword>
<keyword evidence="7 9" id="KW-0472">Membrane</keyword>